<gene>
    <name evidence="2" type="ORF">S12H4_11752</name>
</gene>
<evidence type="ECO:0000313" key="2">
    <source>
        <dbReference type="EMBL" id="GAI78501.1"/>
    </source>
</evidence>
<dbReference type="AlphaFoldDB" id="X1SHB3"/>
<name>X1SHB3_9ZZZZ</name>
<feature type="non-terminal residue" evidence="2">
    <location>
        <position position="1"/>
    </location>
</feature>
<dbReference type="EMBL" id="BARW01005367">
    <property type="protein sequence ID" value="GAI78501.1"/>
    <property type="molecule type" value="Genomic_DNA"/>
</dbReference>
<accession>X1SHB3</accession>
<feature type="transmembrane region" description="Helical" evidence="1">
    <location>
        <begin position="14"/>
        <end position="31"/>
    </location>
</feature>
<evidence type="ECO:0000256" key="1">
    <source>
        <dbReference type="SAM" id="Phobius"/>
    </source>
</evidence>
<organism evidence="2">
    <name type="scientific">marine sediment metagenome</name>
    <dbReference type="NCBI Taxonomy" id="412755"/>
    <lineage>
        <taxon>unclassified sequences</taxon>
        <taxon>metagenomes</taxon>
        <taxon>ecological metagenomes</taxon>
    </lineage>
</organism>
<keyword evidence="1" id="KW-0812">Transmembrane</keyword>
<comment type="caution">
    <text evidence="2">The sequence shown here is derived from an EMBL/GenBank/DDBJ whole genome shotgun (WGS) entry which is preliminary data.</text>
</comment>
<proteinExistence type="predicted"/>
<reference evidence="2" key="1">
    <citation type="journal article" date="2014" name="Front. Microbiol.">
        <title>High frequency of phylogenetically diverse reductive dehalogenase-homologous genes in deep subseafloor sedimentary metagenomes.</title>
        <authorList>
            <person name="Kawai M."/>
            <person name="Futagami T."/>
            <person name="Toyoda A."/>
            <person name="Takaki Y."/>
            <person name="Nishi S."/>
            <person name="Hori S."/>
            <person name="Arai W."/>
            <person name="Tsubouchi T."/>
            <person name="Morono Y."/>
            <person name="Uchiyama I."/>
            <person name="Ito T."/>
            <person name="Fujiyama A."/>
            <person name="Inagaki F."/>
            <person name="Takami H."/>
        </authorList>
    </citation>
    <scope>NUCLEOTIDE SEQUENCE</scope>
    <source>
        <strain evidence="2">Expedition CK06-06</strain>
    </source>
</reference>
<keyword evidence="1" id="KW-1133">Transmembrane helix</keyword>
<sequence length="32" mass="3660">QIMKGKDYMSARDALLVVFIILVIVFVCLFGR</sequence>
<keyword evidence="1" id="KW-0472">Membrane</keyword>
<protein>
    <submittedName>
        <fullName evidence="2">Uncharacterized protein</fullName>
    </submittedName>
</protein>